<feature type="domain" description="NAD-dependent DNA ligase N-terminal" evidence="6">
    <location>
        <begin position="2"/>
        <end position="324"/>
    </location>
</feature>
<comment type="catalytic activity">
    <reaction evidence="5">
        <text>NAD(+) + (deoxyribonucleotide)n-3'-hydroxyl + 5'-phospho-(deoxyribonucleotide)m = (deoxyribonucleotide)n+m + AMP + beta-nicotinamide D-nucleotide.</text>
        <dbReference type="EC" id="6.5.1.2"/>
    </reaction>
</comment>
<evidence type="ECO:0000313" key="8">
    <source>
        <dbReference type="Proteomes" id="UP000031090"/>
    </source>
</evidence>
<keyword evidence="3" id="KW-0235">DNA replication</keyword>
<evidence type="ECO:0000313" key="7">
    <source>
        <dbReference type="EMBL" id="AJA41612.1"/>
    </source>
</evidence>
<dbReference type="GeneID" id="24723599"/>
<dbReference type="InterPro" id="IPR013840">
    <property type="entry name" value="DNAligase_N"/>
</dbReference>
<dbReference type="InterPro" id="IPR004150">
    <property type="entry name" value="NAD_DNA_ligase_OB"/>
</dbReference>
<dbReference type="InterPro" id="IPR012340">
    <property type="entry name" value="NA-bd_OB-fold"/>
</dbReference>
<dbReference type="SMART" id="SM00532">
    <property type="entry name" value="LIGANc"/>
    <property type="match status" value="1"/>
</dbReference>
<dbReference type="Gene3D" id="3.30.470.30">
    <property type="entry name" value="DNA ligase/mRNA capping enzyme"/>
    <property type="match status" value="1"/>
</dbReference>
<protein>
    <recommendedName>
        <fullName evidence="1">DNA ligase (NAD(+))</fullName>
        <ecNumber evidence="1">6.5.1.2</ecNumber>
    </recommendedName>
</protein>
<reference evidence="8" key="1">
    <citation type="submission" date="2014-10" db="EMBL/GenBank/DDBJ databases">
        <title>Host range determinants in two T5-related coliphages isolated from horse feces.</title>
        <authorList>
            <person name="Golomidova A.K."/>
            <person name="Kulikov E.E."/>
            <person name="Letarov A.V."/>
            <person name="Prokhorov N.S."/>
        </authorList>
    </citation>
    <scope>NUCLEOTIDE SEQUENCE [LARGE SCALE GENOMIC DNA]</scope>
</reference>
<sequence length="324" mass="36505">MMNNVKGFIKRCQEAYYQGMSLISDEEYDRLVKRFPLEEEIGPKGDIPHLYRMYSLQKVYYNRGDKPPFNPLGQVETDKLDGCAISLLYINGEFVQALTRGNGILGNDVTSNVRLLNIPKKISQKVPTQITGEVLITKEVENKRNFASGAINLKDSDDFVQRIGEGGLIFVAYGIQCSAESVGITEAYLKDMLWLENENFLTVVNVRSFFKWIPTDGKVVRINDNNKFFREGWTNKFPRGAFAIKEDEEGETTTLTKVEWNVGASGKVTPVGYFEPVIIDDATIVKATLNNVDYINSLDLEIGCQIRVIRAGGVIPCIVERVYD</sequence>
<dbReference type="Pfam" id="PF01653">
    <property type="entry name" value="DNA_ligase_aden"/>
    <property type="match status" value="1"/>
</dbReference>
<dbReference type="GO" id="GO:0003911">
    <property type="term" value="F:DNA ligase (NAD+) activity"/>
    <property type="evidence" value="ECO:0007669"/>
    <property type="project" value="UniProtKB-EC"/>
</dbReference>
<evidence type="ECO:0000256" key="1">
    <source>
        <dbReference type="ARBA" id="ARBA00012722"/>
    </source>
</evidence>
<dbReference type="GO" id="GO:0006281">
    <property type="term" value="P:DNA repair"/>
    <property type="evidence" value="ECO:0007669"/>
    <property type="project" value="InterPro"/>
</dbReference>
<evidence type="ECO:0000256" key="4">
    <source>
        <dbReference type="ARBA" id="ARBA00023027"/>
    </source>
</evidence>
<dbReference type="SUPFAM" id="SSF50249">
    <property type="entry name" value="Nucleic acid-binding proteins"/>
    <property type="match status" value="1"/>
</dbReference>
<organism evidence="7 8">
    <name type="scientific">Escherichia phage DT57C</name>
    <dbReference type="NCBI Taxonomy" id="2681606"/>
    <lineage>
        <taxon>Viruses</taxon>
        <taxon>Duplodnaviria</taxon>
        <taxon>Heunggongvirae</taxon>
        <taxon>Uroviricota</taxon>
        <taxon>Caudoviricetes</taxon>
        <taxon>Demerecviridae</taxon>
        <taxon>Markadamsvirinae</taxon>
        <taxon>Tequintavirus</taxon>
        <taxon>Tequintavirus DT57C</taxon>
    </lineage>
</organism>
<dbReference type="GO" id="GO:0006260">
    <property type="term" value="P:DNA replication"/>
    <property type="evidence" value="ECO:0007669"/>
    <property type="project" value="UniProtKB-KW"/>
</dbReference>
<evidence type="ECO:0000256" key="3">
    <source>
        <dbReference type="ARBA" id="ARBA00022705"/>
    </source>
</evidence>
<keyword evidence="2 7" id="KW-0436">Ligase</keyword>
<dbReference type="KEGG" id="vg:24723599"/>
<dbReference type="Pfam" id="PF03120">
    <property type="entry name" value="OB_DNA_ligase"/>
    <property type="match status" value="1"/>
</dbReference>
<evidence type="ECO:0000256" key="2">
    <source>
        <dbReference type="ARBA" id="ARBA00022598"/>
    </source>
</evidence>
<dbReference type="Gene3D" id="2.40.50.140">
    <property type="entry name" value="Nucleic acid-binding proteins"/>
    <property type="match status" value="1"/>
</dbReference>
<keyword evidence="8" id="KW-1185">Reference proteome</keyword>
<gene>
    <name evidence="7" type="primary">ligA</name>
    <name evidence="7" type="ORF">DT57C_000092</name>
</gene>
<dbReference type="RefSeq" id="YP_009149873.1">
    <property type="nucleotide sequence ID" value="NC_027356.1"/>
</dbReference>
<dbReference type="InterPro" id="IPR013839">
    <property type="entry name" value="DNAligase_adenylation"/>
</dbReference>
<evidence type="ECO:0000256" key="5">
    <source>
        <dbReference type="ARBA" id="ARBA00034005"/>
    </source>
</evidence>
<name>A0A0A7RSF9_9CAUD</name>
<dbReference type="SUPFAM" id="SSF56091">
    <property type="entry name" value="DNA ligase/mRNA capping enzyme, catalytic domain"/>
    <property type="match status" value="1"/>
</dbReference>
<keyword evidence="4" id="KW-0520">NAD</keyword>
<proteinExistence type="predicted"/>
<dbReference type="Proteomes" id="UP000031090">
    <property type="component" value="Segment"/>
</dbReference>
<reference evidence="7 8" key="2">
    <citation type="journal article" date="2015" name="Arch. Virol.">
        <title>Complete genome sequences of T5-related Escherichia coli bacteriophages DT57C and DT571/2 isolated from horse feces.</title>
        <authorList>
            <person name="Golomidova A.K."/>
            <person name="Kulikov E.E."/>
            <person name="Prokhorov N.S."/>
            <person name="Guerrero-Ferreira R.C."/>
            <person name="Ksenzenko V.N."/>
            <person name="Tarasyan K.K."/>
            <person name="Letarov A.V."/>
        </authorList>
    </citation>
    <scope>NUCLEOTIDE SEQUENCE [LARGE SCALE GENOMIC DNA]</scope>
</reference>
<evidence type="ECO:0000259" key="6">
    <source>
        <dbReference type="SMART" id="SM00532"/>
    </source>
</evidence>
<accession>A0A0A7RSF9</accession>
<dbReference type="EC" id="6.5.1.2" evidence="1"/>
<dbReference type="EMBL" id="KM979354">
    <property type="protein sequence ID" value="AJA41612.1"/>
    <property type="molecule type" value="Genomic_DNA"/>
</dbReference>